<evidence type="ECO:0000256" key="1">
    <source>
        <dbReference type="SAM" id="SignalP"/>
    </source>
</evidence>
<dbReference type="Proteomes" id="UP001501588">
    <property type="component" value="Unassembled WGS sequence"/>
</dbReference>
<gene>
    <name evidence="2" type="ORF">GCM10009416_17200</name>
</gene>
<name>A0ABP3PZ00_9PROT</name>
<feature type="signal peptide" evidence="1">
    <location>
        <begin position="1"/>
        <end position="19"/>
    </location>
</feature>
<keyword evidence="3" id="KW-1185">Reference proteome</keyword>
<accession>A0ABP3PZ00</accession>
<evidence type="ECO:0000313" key="2">
    <source>
        <dbReference type="EMBL" id="GAA0579354.1"/>
    </source>
</evidence>
<comment type="caution">
    <text evidence="2">The sequence shown here is derived from an EMBL/GenBank/DDBJ whole genome shotgun (WGS) entry which is preliminary data.</text>
</comment>
<reference evidence="3" key="1">
    <citation type="journal article" date="2019" name="Int. J. Syst. Evol. Microbiol.">
        <title>The Global Catalogue of Microorganisms (GCM) 10K type strain sequencing project: providing services to taxonomists for standard genome sequencing and annotation.</title>
        <authorList>
            <consortium name="The Broad Institute Genomics Platform"/>
            <consortium name="The Broad Institute Genome Sequencing Center for Infectious Disease"/>
            <person name="Wu L."/>
            <person name="Ma J."/>
        </authorList>
    </citation>
    <scope>NUCLEOTIDE SEQUENCE [LARGE SCALE GENOMIC DNA]</scope>
    <source>
        <strain evidence="3">JCM 9933</strain>
    </source>
</reference>
<proteinExistence type="predicted"/>
<feature type="chain" id="PRO_5045902328" evidence="1">
    <location>
        <begin position="20"/>
        <end position="157"/>
    </location>
</feature>
<protein>
    <submittedName>
        <fullName evidence="2">Uncharacterized protein</fullName>
    </submittedName>
</protein>
<keyword evidence="1" id="KW-0732">Signal</keyword>
<dbReference type="RefSeq" id="WP_343894820.1">
    <property type="nucleotide sequence ID" value="NZ_BAAAFZ010000019.1"/>
</dbReference>
<dbReference type="EMBL" id="BAAAFZ010000019">
    <property type="protein sequence ID" value="GAA0579354.1"/>
    <property type="molecule type" value="Genomic_DNA"/>
</dbReference>
<sequence>MTMRRWALLLALAAPLAGAATDGADAQANRPGPPHEWVFGTWTGGIFPVSEVDPAACFGNPVVIFTRDIVMRVAVFDAAYHQRSIETAATLPDGGLEFRFAPAAQTARALGGRLPPDIGFGCGGSPDLLRVQRRGPDEIVFPDCTDFPSPLKRCVAR</sequence>
<organism evidence="2 3">
    <name type="scientific">Craurococcus roseus</name>
    <dbReference type="NCBI Taxonomy" id="77585"/>
    <lineage>
        <taxon>Bacteria</taxon>
        <taxon>Pseudomonadati</taxon>
        <taxon>Pseudomonadota</taxon>
        <taxon>Alphaproteobacteria</taxon>
        <taxon>Acetobacterales</taxon>
        <taxon>Acetobacteraceae</taxon>
        <taxon>Craurococcus</taxon>
    </lineage>
</organism>
<evidence type="ECO:0000313" key="3">
    <source>
        <dbReference type="Proteomes" id="UP001501588"/>
    </source>
</evidence>